<keyword evidence="4" id="KW-1185">Reference proteome</keyword>
<dbReference type="Pfam" id="PF00080">
    <property type="entry name" value="Sod_Cu"/>
    <property type="match status" value="1"/>
</dbReference>
<name>A0A934U3B4_9FIRM</name>
<dbReference type="PANTHER" id="PTHR10003">
    <property type="entry name" value="SUPEROXIDE DISMUTASE CU-ZN -RELATED"/>
    <property type="match status" value="1"/>
</dbReference>
<dbReference type="InterPro" id="IPR036423">
    <property type="entry name" value="SOD-like_Cu/Zn_dom_sf"/>
</dbReference>
<gene>
    <name evidence="3" type="ORF">JKK62_03065</name>
</gene>
<feature type="domain" description="Superoxide dismutase copper/zinc binding" evidence="2">
    <location>
        <begin position="24"/>
        <end position="144"/>
    </location>
</feature>
<dbReference type="AlphaFoldDB" id="A0A934U3B4"/>
<dbReference type="InterPro" id="IPR001424">
    <property type="entry name" value="SOD_Cu_Zn_dom"/>
</dbReference>
<dbReference type="EMBL" id="JAEQMG010000040">
    <property type="protein sequence ID" value="MBK6087639.1"/>
    <property type="molecule type" value="Genomic_DNA"/>
</dbReference>
<evidence type="ECO:0000313" key="3">
    <source>
        <dbReference type="EMBL" id="MBK6087639.1"/>
    </source>
</evidence>
<organism evidence="3 4">
    <name type="scientific">Ruminococcus difficilis</name>
    <dbReference type="NCBI Taxonomy" id="2763069"/>
    <lineage>
        <taxon>Bacteria</taxon>
        <taxon>Bacillati</taxon>
        <taxon>Bacillota</taxon>
        <taxon>Clostridia</taxon>
        <taxon>Eubacteriales</taxon>
        <taxon>Oscillospiraceae</taxon>
        <taxon>Ruminococcus</taxon>
    </lineage>
</organism>
<protein>
    <submittedName>
        <fullName evidence="3">Superoxide dismutase family protein</fullName>
    </submittedName>
</protein>
<accession>A0A934U3B4</accession>
<dbReference type="InterPro" id="IPR024134">
    <property type="entry name" value="SOD_Cu/Zn_/chaperone"/>
</dbReference>
<reference evidence="3" key="1">
    <citation type="submission" date="2021-01" db="EMBL/GenBank/DDBJ databases">
        <title>Genome public.</title>
        <authorList>
            <person name="Liu C."/>
            <person name="Sun Q."/>
        </authorList>
    </citation>
    <scope>NUCLEOTIDE SEQUENCE</scope>
    <source>
        <strain evidence="3">M6</strain>
    </source>
</reference>
<evidence type="ECO:0000313" key="4">
    <source>
        <dbReference type="Proteomes" id="UP000633365"/>
    </source>
</evidence>
<comment type="caution">
    <text evidence="3">The sequence shown here is derived from an EMBL/GenBank/DDBJ whole genome shotgun (WGS) entry which is preliminary data.</text>
</comment>
<dbReference type="GO" id="GO:0006801">
    <property type="term" value="P:superoxide metabolic process"/>
    <property type="evidence" value="ECO:0007669"/>
    <property type="project" value="InterPro"/>
</dbReference>
<dbReference type="Proteomes" id="UP000633365">
    <property type="component" value="Unassembled WGS sequence"/>
</dbReference>
<sequence>MNQCNRISSAKAIIKGDDEYARIRGEVLFRRVKDGVLVTAKISGLPKSESDFYGFHIHEGKSCEGNGFSKTKGHYNPKNQPHPSHAGDLPPLLSCKGSAYMQVKTDRFRICDIIGRTVIIHSDTDDFRTQPSGDAGEKIACGVIRAV</sequence>
<comment type="similarity">
    <text evidence="1">Belongs to the Cu-Zn superoxide dismutase family.</text>
</comment>
<evidence type="ECO:0000259" key="2">
    <source>
        <dbReference type="Pfam" id="PF00080"/>
    </source>
</evidence>
<proteinExistence type="inferred from homology"/>
<dbReference type="SUPFAM" id="SSF49329">
    <property type="entry name" value="Cu,Zn superoxide dismutase-like"/>
    <property type="match status" value="1"/>
</dbReference>
<dbReference type="Gene3D" id="2.60.40.200">
    <property type="entry name" value="Superoxide dismutase, copper/zinc binding domain"/>
    <property type="match status" value="1"/>
</dbReference>
<evidence type="ECO:0000256" key="1">
    <source>
        <dbReference type="ARBA" id="ARBA00010457"/>
    </source>
</evidence>
<dbReference type="GO" id="GO:0005507">
    <property type="term" value="F:copper ion binding"/>
    <property type="evidence" value="ECO:0007669"/>
    <property type="project" value="InterPro"/>
</dbReference>
<dbReference type="RefSeq" id="WP_201426944.1">
    <property type="nucleotide sequence ID" value="NZ_JAEQMG010000040.1"/>
</dbReference>